<evidence type="ECO:0000256" key="1">
    <source>
        <dbReference type="SAM" id="MobiDB-lite"/>
    </source>
</evidence>
<name>A0AAN8R8F5_9TELE</name>
<dbReference type="EMBL" id="JAGTTL010000010">
    <property type="protein sequence ID" value="KAK6317482.1"/>
    <property type="molecule type" value="Genomic_DNA"/>
</dbReference>
<sequence>MGEAPSHPWEGFRRGQSSNRKCLAAEHSVICPRSVLRRGTATAKKRRNNKVSCSRERAVSLSRQDTSGEERKADTSRLPVDYRTDRVIAWIKGNVSDQKDVKITG</sequence>
<accession>A0AAN8R8F5</accession>
<dbReference type="Proteomes" id="UP001356427">
    <property type="component" value="Unassembled WGS sequence"/>
</dbReference>
<gene>
    <name evidence="2" type="ORF">J4Q44_G00128820</name>
</gene>
<protein>
    <submittedName>
        <fullName evidence="2">Uncharacterized protein</fullName>
    </submittedName>
</protein>
<organism evidence="2 3">
    <name type="scientific">Coregonus suidteri</name>
    <dbReference type="NCBI Taxonomy" id="861788"/>
    <lineage>
        <taxon>Eukaryota</taxon>
        <taxon>Metazoa</taxon>
        <taxon>Chordata</taxon>
        <taxon>Craniata</taxon>
        <taxon>Vertebrata</taxon>
        <taxon>Euteleostomi</taxon>
        <taxon>Actinopterygii</taxon>
        <taxon>Neopterygii</taxon>
        <taxon>Teleostei</taxon>
        <taxon>Protacanthopterygii</taxon>
        <taxon>Salmoniformes</taxon>
        <taxon>Salmonidae</taxon>
        <taxon>Coregoninae</taxon>
        <taxon>Coregonus</taxon>
    </lineage>
</organism>
<feature type="compositionally biased region" description="Basic and acidic residues" evidence="1">
    <location>
        <begin position="66"/>
        <end position="77"/>
    </location>
</feature>
<feature type="region of interest" description="Disordered" evidence="1">
    <location>
        <begin position="38"/>
        <end position="77"/>
    </location>
</feature>
<reference evidence="2 3" key="1">
    <citation type="submission" date="2021-04" db="EMBL/GenBank/DDBJ databases">
        <authorList>
            <person name="De Guttry C."/>
            <person name="Zahm M."/>
            <person name="Klopp C."/>
            <person name="Cabau C."/>
            <person name="Louis A."/>
            <person name="Berthelot C."/>
            <person name="Parey E."/>
            <person name="Roest Crollius H."/>
            <person name="Montfort J."/>
            <person name="Robinson-Rechavi M."/>
            <person name="Bucao C."/>
            <person name="Bouchez O."/>
            <person name="Gislard M."/>
            <person name="Lluch J."/>
            <person name="Milhes M."/>
            <person name="Lampietro C."/>
            <person name="Lopez Roques C."/>
            <person name="Donnadieu C."/>
            <person name="Braasch I."/>
            <person name="Desvignes T."/>
            <person name="Postlethwait J."/>
            <person name="Bobe J."/>
            <person name="Wedekind C."/>
            <person name="Guiguen Y."/>
        </authorList>
    </citation>
    <scope>NUCLEOTIDE SEQUENCE [LARGE SCALE GENOMIC DNA]</scope>
    <source>
        <strain evidence="2">Cs_M1</strain>
        <tissue evidence="2">Blood</tissue>
    </source>
</reference>
<comment type="caution">
    <text evidence="2">The sequence shown here is derived from an EMBL/GenBank/DDBJ whole genome shotgun (WGS) entry which is preliminary data.</text>
</comment>
<evidence type="ECO:0000313" key="2">
    <source>
        <dbReference type="EMBL" id="KAK6317482.1"/>
    </source>
</evidence>
<evidence type="ECO:0000313" key="3">
    <source>
        <dbReference type="Proteomes" id="UP001356427"/>
    </source>
</evidence>
<keyword evidence="3" id="KW-1185">Reference proteome</keyword>
<dbReference type="AlphaFoldDB" id="A0AAN8R8F5"/>
<proteinExistence type="predicted"/>